<dbReference type="Proteomes" id="UP001152872">
    <property type="component" value="Unassembled WGS sequence"/>
</dbReference>
<sequence length="51" mass="5787">MRIASLKSAIAPWCLLLFPSLSLCRKAQHCELRSIDPESIPIYSHLFNQTS</sequence>
<reference evidence="1" key="1">
    <citation type="submission" date="2019-05" db="EMBL/GenBank/DDBJ databases">
        <title>Whole genome sequencing of Pseudanabaena catenata USMAC16.</title>
        <authorList>
            <person name="Khan Z."/>
            <person name="Omar W.M."/>
            <person name="Convey P."/>
            <person name="Merican F."/>
            <person name="Najimudin N."/>
        </authorList>
    </citation>
    <scope>NUCLEOTIDE SEQUENCE</scope>
    <source>
        <strain evidence="1">USMAC16</strain>
    </source>
</reference>
<comment type="caution">
    <text evidence="1">The sequence shown here is derived from an EMBL/GenBank/DDBJ whole genome shotgun (WGS) entry which is preliminary data.</text>
</comment>
<protein>
    <submittedName>
        <fullName evidence="1">Uncharacterized protein</fullName>
    </submittedName>
</protein>
<dbReference type="EMBL" id="VBTY01000034">
    <property type="protein sequence ID" value="MDG3494146.1"/>
    <property type="molecule type" value="Genomic_DNA"/>
</dbReference>
<organism evidence="1 2">
    <name type="scientific">Pseudanabaena catenata USMAC16</name>
    <dbReference type="NCBI Taxonomy" id="1855837"/>
    <lineage>
        <taxon>Bacteria</taxon>
        <taxon>Bacillati</taxon>
        <taxon>Cyanobacteriota</taxon>
        <taxon>Cyanophyceae</taxon>
        <taxon>Pseudanabaenales</taxon>
        <taxon>Pseudanabaenaceae</taxon>
        <taxon>Pseudanabaena</taxon>
    </lineage>
</organism>
<gene>
    <name evidence="1" type="ORF">FEV09_06195</name>
</gene>
<evidence type="ECO:0000313" key="2">
    <source>
        <dbReference type="Proteomes" id="UP001152872"/>
    </source>
</evidence>
<keyword evidence="2" id="KW-1185">Reference proteome</keyword>
<evidence type="ECO:0000313" key="1">
    <source>
        <dbReference type="EMBL" id="MDG3494146.1"/>
    </source>
</evidence>
<dbReference type="RefSeq" id="WP_158467615.1">
    <property type="nucleotide sequence ID" value="NZ_VBTY01000034.1"/>
</dbReference>
<accession>A0A9X4RH58</accession>
<proteinExistence type="predicted"/>
<dbReference type="AlphaFoldDB" id="A0A9X4RH58"/>
<name>A0A9X4RH58_9CYAN</name>